<protein>
    <recommendedName>
        <fullName evidence="4">Ubiquitin carrier protein</fullName>
    </recommendedName>
</protein>
<feature type="transmembrane region" description="Helical" evidence="1">
    <location>
        <begin position="118"/>
        <end position="141"/>
    </location>
</feature>
<dbReference type="Proteomes" id="UP000028045">
    <property type="component" value="Unassembled WGS sequence"/>
</dbReference>
<feature type="transmembrane region" description="Helical" evidence="1">
    <location>
        <begin position="236"/>
        <end position="256"/>
    </location>
</feature>
<feature type="transmembrane region" description="Helical" evidence="1">
    <location>
        <begin position="323"/>
        <end position="347"/>
    </location>
</feature>
<sequence>MLSSVVSSSVSSALYKRATEPGSEPNQYELPSWTWLVVLLGLAIVFPVLLWLDYTVEKVWPVFAMVEDENPPPYEPVALDDNAAVDTAEPVMHGESGAISSSVRGIHRLLMANGGIRANFRGFFCLAVQVLLTMMLLGFFVGTLGPIYTPLATLIASLTLVQFSTAWVHIIITRPSQLHFWSRLPPFSRTFNATWQAVSLFWFATEIHRGLPRLLVYVFNLQNPGLVHPRDLDSSLAWGVPVIVITSLLSFVFIIIPAQVVLVRVQASLLPADAETIISFDRSFQGLVEPVIASGKGYATISQAWTTFSRAAWRRLVILYCKIFVIGIATITFLTAIILPLAAIVFVNTKKIN</sequence>
<organism evidence="2 3">
    <name type="scientific">Stachybotrys chartarum (strain CBS 109288 / IBT 7711)</name>
    <name type="common">Toxic black mold</name>
    <name type="synonym">Stilbospora chartarum</name>
    <dbReference type="NCBI Taxonomy" id="1280523"/>
    <lineage>
        <taxon>Eukaryota</taxon>
        <taxon>Fungi</taxon>
        <taxon>Dikarya</taxon>
        <taxon>Ascomycota</taxon>
        <taxon>Pezizomycotina</taxon>
        <taxon>Sordariomycetes</taxon>
        <taxon>Hypocreomycetidae</taxon>
        <taxon>Hypocreales</taxon>
        <taxon>Stachybotryaceae</taxon>
        <taxon>Stachybotrys</taxon>
    </lineage>
</organism>
<reference evidence="2 3" key="1">
    <citation type="journal article" date="2014" name="BMC Genomics">
        <title>Comparative genome sequencing reveals chemotype-specific gene clusters in the toxigenic black mold Stachybotrys.</title>
        <authorList>
            <person name="Semeiks J."/>
            <person name="Borek D."/>
            <person name="Otwinowski Z."/>
            <person name="Grishin N.V."/>
        </authorList>
    </citation>
    <scope>NUCLEOTIDE SEQUENCE [LARGE SCALE GENOMIC DNA]</scope>
    <source>
        <strain evidence="3">CBS 109288 / IBT 7711</strain>
    </source>
</reference>
<name>A0A084AJR5_STACB</name>
<feature type="transmembrane region" description="Helical" evidence="1">
    <location>
        <begin position="147"/>
        <end position="172"/>
    </location>
</feature>
<evidence type="ECO:0008006" key="4">
    <source>
        <dbReference type="Google" id="ProtNLM"/>
    </source>
</evidence>
<gene>
    <name evidence="2" type="ORF">S7711_08225</name>
</gene>
<proteinExistence type="predicted"/>
<evidence type="ECO:0000313" key="2">
    <source>
        <dbReference type="EMBL" id="KEY65544.1"/>
    </source>
</evidence>
<dbReference type="EMBL" id="KL648697">
    <property type="protein sequence ID" value="KEY65544.1"/>
    <property type="molecule type" value="Genomic_DNA"/>
</dbReference>
<keyword evidence="1" id="KW-0812">Transmembrane</keyword>
<accession>A0A084AJR5</accession>
<dbReference type="AlphaFoldDB" id="A0A084AJR5"/>
<evidence type="ECO:0000313" key="3">
    <source>
        <dbReference type="Proteomes" id="UP000028045"/>
    </source>
</evidence>
<evidence type="ECO:0000256" key="1">
    <source>
        <dbReference type="SAM" id="Phobius"/>
    </source>
</evidence>
<keyword evidence="1" id="KW-0472">Membrane</keyword>
<feature type="transmembrane region" description="Helical" evidence="1">
    <location>
        <begin position="33"/>
        <end position="52"/>
    </location>
</feature>
<dbReference type="HOGENOM" id="CLU_038857_1_0_1"/>
<dbReference type="OrthoDB" id="2896006at2759"/>
<keyword evidence="3" id="KW-1185">Reference proteome</keyword>
<keyword evidence="1" id="KW-1133">Transmembrane helix</keyword>